<evidence type="ECO:0000256" key="2">
    <source>
        <dbReference type="SAM" id="MobiDB-lite"/>
    </source>
</evidence>
<dbReference type="AlphaFoldDB" id="A0A2P5HJ60"/>
<reference evidence="4" key="1">
    <citation type="submission" date="2017-09" db="EMBL/GenBank/DDBJ databases">
        <title>Polyketide synthases of a Diaporthe helianthi virulent isolate.</title>
        <authorList>
            <person name="Baroncelli R."/>
        </authorList>
    </citation>
    <scope>NUCLEOTIDE SEQUENCE [LARGE SCALE GENOMIC DNA]</scope>
    <source>
        <strain evidence="4">7/96</strain>
    </source>
</reference>
<comment type="caution">
    <text evidence="4">The sequence shown here is derived from an EMBL/GenBank/DDBJ whole genome shotgun (WGS) entry which is preliminary data.</text>
</comment>
<dbReference type="CDD" id="cd07491">
    <property type="entry name" value="Peptidases_S8_7"/>
    <property type="match status" value="1"/>
</dbReference>
<dbReference type="Gene3D" id="1.25.40.20">
    <property type="entry name" value="Ankyrin repeat-containing domain"/>
    <property type="match status" value="1"/>
</dbReference>
<evidence type="ECO:0000256" key="1">
    <source>
        <dbReference type="PROSITE-ProRule" id="PRU01240"/>
    </source>
</evidence>
<evidence type="ECO:0000259" key="3">
    <source>
        <dbReference type="Pfam" id="PF00082"/>
    </source>
</evidence>
<dbReference type="InterPro" id="IPR036770">
    <property type="entry name" value="Ankyrin_rpt-contain_sf"/>
</dbReference>
<feature type="active site" description="Charge relay system" evidence="1">
    <location>
        <position position="866"/>
    </location>
</feature>
<dbReference type="InterPro" id="IPR036852">
    <property type="entry name" value="Peptidase_S8/S53_dom_sf"/>
</dbReference>
<dbReference type="SUPFAM" id="SSF52743">
    <property type="entry name" value="Subtilisin-like"/>
    <property type="match status" value="1"/>
</dbReference>
<feature type="region of interest" description="Disordered" evidence="2">
    <location>
        <begin position="367"/>
        <end position="421"/>
    </location>
</feature>
<dbReference type="Proteomes" id="UP000094444">
    <property type="component" value="Unassembled WGS sequence"/>
</dbReference>
<feature type="compositionally biased region" description="Basic and acidic residues" evidence="2">
    <location>
        <begin position="405"/>
        <end position="421"/>
    </location>
</feature>
<keyword evidence="1" id="KW-0720">Serine protease</keyword>
<keyword evidence="5" id="KW-1185">Reference proteome</keyword>
<dbReference type="OrthoDB" id="5093543at2759"/>
<name>A0A2P5HJ60_DIAHE</name>
<dbReference type="InterPro" id="IPR000209">
    <property type="entry name" value="Peptidase_S8/S53_dom"/>
</dbReference>
<feature type="region of interest" description="Disordered" evidence="2">
    <location>
        <begin position="1"/>
        <end position="22"/>
    </location>
</feature>
<dbReference type="GO" id="GO:0004252">
    <property type="term" value="F:serine-type endopeptidase activity"/>
    <property type="evidence" value="ECO:0007669"/>
    <property type="project" value="UniProtKB-UniRule"/>
</dbReference>
<keyword evidence="1" id="KW-0645">Protease</keyword>
<accession>A0A2P5HJ60</accession>
<keyword evidence="1" id="KW-0378">Hydrolase</keyword>
<dbReference type="GO" id="GO:0006508">
    <property type="term" value="P:proteolysis"/>
    <property type="evidence" value="ECO:0007669"/>
    <property type="project" value="UniProtKB-KW"/>
</dbReference>
<feature type="active site" description="Charge relay system" evidence="1">
    <location>
        <position position="1016"/>
    </location>
</feature>
<dbReference type="EMBL" id="MAVT02001694">
    <property type="protein sequence ID" value="POS70295.1"/>
    <property type="molecule type" value="Genomic_DNA"/>
</dbReference>
<comment type="similarity">
    <text evidence="1">Belongs to the peptidase S8 family.</text>
</comment>
<feature type="compositionally biased region" description="Acidic residues" evidence="2">
    <location>
        <begin position="1"/>
        <end position="19"/>
    </location>
</feature>
<feature type="active site" description="Charge relay system" evidence="1">
    <location>
        <position position="828"/>
    </location>
</feature>
<evidence type="ECO:0000313" key="5">
    <source>
        <dbReference type="Proteomes" id="UP000094444"/>
    </source>
</evidence>
<dbReference type="STRING" id="158607.A0A2P5HJ60"/>
<protein>
    <recommendedName>
        <fullName evidence="3">Peptidase S8/S53 domain-containing protein</fullName>
    </recommendedName>
</protein>
<proteinExistence type="inferred from homology"/>
<dbReference type="PROSITE" id="PS51892">
    <property type="entry name" value="SUBTILASE"/>
    <property type="match status" value="1"/>
</dbReference>
<dbReference type="Gene3D" id="3.40.50.200">
    <property type="entry name" value="Peptidase S8/S53 domain"/>
    <property type="match status" value="1"/>
</dbReference>
<dbReference type="InParanoid" id="A0A2P5HJ60"/>
<sequence length="1124" mass="126832">MSDYDELDETDSSEDEDDERIGYYRKPKNSLLPAKQWIRAVINDRKKTTLADGTARRVKLTEEDVDKFLERFPGITEKIPGKTPTVLHAIFDMVHDEDQDIHIDSVTVEILVKRLALQAPHLLCVANKENQNPLYLAIIKKKRILADYMVADFSPEDTSRQHLVNALEDCRGNEKRKNCLHLAFEKALKPTTLIRMVKSASTTALEAVDNTGRRPMHYAIQYKHCNIEVIREFLAKDDKARNLQYKSSESQPTNTFLDVDENARVSVYREHVLSAKAHQEEHVLKRETLRHKERPDDREDEEKDVWDRWDEMVGGHSTALQAKSAYTLLLKDTPNEIMDEQMIKREREGQQKRQMEAELMTVSEASRDLKGEGPPGGRDALPIQATSISTPKMMKSTPAMVGKNSESKPEMKPKQPADTHAVKRAHAFTKRPRKTIDHEAAARVSKTVLRMLKLHYMRTRNVEKATWWLYETNPQGKTIQTSHRVHIILISNPDVQTFFDYRSLPSEIHEALFETAFKGTKFDEVLSSVHFPNVTVIWRKRANSKEKRVIGGPSRQDMKFFFEFLYKRGVRYILKVVVEEGGQSAHSDESVKDALSQITVEHLDWQKIDMDPELICDISNQAEDMLDGPRVDINPRNQIRQLDLQWSGNNATLRAWSEIEGLPLLPHLEIVNLIIPKDVILHDSDEWTIRKKGEFEERLNKNRLAISTRQRTDQIPLGADQYNLVVTVNLSSPNLGTEMKTAVALLRPGPMQGRPSAAVPDKDMNEHEWLKCTDAFAASINLVWASTLEHYSSTTNNGVTGLASDRGTTPKPAMGSGLEDEVIVALIDDGVSLLDKMLAGRVLEGKTFDYGDDGIVGQSYNSAQGHGTEMARCILRVCPMAKIYPIRLKTHLVNGNSQIVLKSAALAINAALEKNATIISMSWTIPVPSHSSPEKVLFEDAMRRAASRNVLLFCSSPDEGKFQTKYYPSAVQPEKMFRIGAAYDDGGAFRYAGKDVDFIFPGVEVSNTKNATTGSSIATALAAGLAATIIYCFKISALAVRAHSQARSNEMLPPTFTASAVHKLYERDVMKTAFSNIGRVNEEKFIQIWDELRPAVRDLEDSSKSAVHQKVQRIMKLCSNMRVL</sequence>
<gene>
    <name evidence="4" type="ORF">DHEL01_v211311</name>
</gene>
<organism evidence="4 5">
    <name type="scientific">Diaporthe helianthi</name>
    <dbReference type="NCBI Taxonomy" id="158607"/>
    <lineage>
        <taxon>Eukaryota</taxon>
        <taxon>Fungi</taxon>
        <taxon>Dikarya</taxon>
        <taxon>Ascomycota</taxon>
        <taxon>Pezizomycotina</taxon>
        <taxon>Sordariomycetes</taxon>
        <taxon>Sordariomycetidae</taxon>
        <taxon>Diaporthales</taxon>
        <taxon>Diaporthaceae</taxon>
        <taxon>Diaporthe</taxon>
    </lineage>
</organism>
<evidence type="ECO:0000313" key="4">
    <source>
        <dbReference type="EMBL" id="POS70295.1"/>
    </source>
</evidence>
<feature type="domain" description="Peptidase S8/S53" evidence="3">
    <location>
        <begin position="820"/>
        <end position="1030"/>
    </location>
</feature>
<dbReference type="Pfam" id="PF00082">
    <property type="entry name" value="Peptidase_S8"/>
    <property type="match status" value="1"/>
</dbReference>